<sequence length="386" mass="42671">MSVTKWTGREVRALRTEALRMTQREFAERLGFSEGVVRKWESREETITLVRQFADAMDTTYRRLDDNQAARFHKALQPHSTVVGTTDNAATAVQIRLPDLRKALDTHDAPPDGPIRSLDLLHAAVASTVRDRLDSNYLRLVIELPSLLDELHRARLSADLIRNDVNSLLVQAYRAADAIADKYGFTDLSARIIGMMETAAPDSDDPLLAATTAYVRTELFFNNMDLATGRKLLERAADRIDPSQSFRAAATYGSLHMRAAVVAGCEFRADSAHDHIAEATRAAQMVAESTYLGTAFGRSSVRIHQVSLGVELGDIGGALTAAQNWTPPDDVPAERRSHFHIDLARARMQSGDRDGAMQSIHTARSIAPQHTNCHPRVKEILARLSV</sequence>
<accession>A0A231HFH2</accession>
<dbReference type="EMBL" id="NGAF01000001">
    <property type="protein sequence ID" value="OXR47425.1"/>
    <property type="molecule type" value="Genomic_DNA"/>
</dbReference>
<dbReference type="Gene3D" id="1.10.260.40">
    <property type="entry name" value="lambda repressor-like DNA-binding domains"/>
    <property type="match status" value="1"/>
</dbReference>
<protein>
    <recommendedName>
        <fullName evidence="1">HTH cro/C1-type domain-containing protein</fullName>
    </recommendedName>
</protein>
<evidence type="ECO:0000259" key="1">
    <source>
        <dbReference type="PROSITE" id="PS50943"/>
    </source>
</evidence>
<dbReference type="SUPFAM" id="SSF47413">
    <property type="entry name" value="lambda repressor-like DNA-binding domains"/>
    <property type="match status" value="1"/>
</dbReference>
<dbReference type="GO" id="GO:0003677">
    <property type="term" value="F:DNA binding"/>
    <property type="evidence" value="ECO:0007669"/>
    <property type="project" value="InterPro"/>
</dbReference>
<evidence type="ECO:0000313" key="2">
    <source>
        <dbReference type="EMBL" id="OXR47425.1"/>
    </source>
</evidence>
<feature type="domain" description="HTH cro/C1-type" evidence="1">
    <location>
        <begin position="11"/>
        <end position="64"/>
    </location>
</feature>
<evidence type="ECO:0000313" key="3">
    <source>
        <dbReference type="Proteomes" id="UP000215506"/>
    </source>
</evidence>
<proteinExistence type="predicted"/>
<gene>
    <name evidence="2" type="ORF">B7C42_00548</name>
</gene>
<name>A0A231HFH2_9NOCA</name>
<organism evidence="2 3">
    <name type="scientific">Nocardia cerradoensis</name>
    <dbReference type="NCBI Taxonomy" id="85688"/>
    <lineage>
        <taxon>Bacteria</taxon>
        <taxon>Bacillati</taxon>
        <taxon>Actinomycetota</taxon>
        <taxon>Actinomycetes</taxon>
        <taxon>Mycobacteriales</taxon>
        <taxon>Nocardiaceae</taxon>
        <taxon>Nocardia</taxon>
    </lineage>
</organism>
<dbReference type="AlphaFoldDB" id="A0A231HFH2"/>
<dbReference type="Proteomes" id="UP000215506">
    <property type="component" value="Unassembled WGS sequence"/>
</dbReference>
<dbReference type="RefSeq" id="WP_051043445.1">
    <property type="nucleotide sequence ID" value="NZ_JAAXOR010000003.1"/>
</dbReference>
<comment type="caution">
    <text evidence="2">The sequence shown here is derived from an EMBL/GenBank/DDBJ whole genome shotgun (WGS) entry which is preliminary data.</text>
</comment>
<dbReference type="InterPro" id="IPR001387">
    <property type="entry name" value="Cro/C1-type_HTH"/>
</dbReference>
<dbReference type="SMART" id="SM00530">
    <property type="entry name" value="HTH_XRE"/>
    <property type="match status" value="1"/>
</dbReference>
<reference evidence="2 3" key="1">
    <citation type="submission" date="2017-07" db="EMBL/GenBank/DDBJ databases">
        <title>First draft Genome Sequence of Nocardia cerradoensis isolated from human infection.</title>
        <authorList>
            <person name="Carrasco G."/>
        </authorList>
    </citation>
    <scope>NUCLEOTIDE SEQUENCE [LARGE SCALE GENOMIC DNA]</scope>
    <source>
        <strain evidence="2 3">CNM20130759</strain>
    </source>
</reference>
<keyword evidence="3" id="KW-1185">Reference proteome</keyword>
<dbReference type="PROSITE" id="PS50943">
    <property type="entry name" value="HTH_CROC1"/>
    <property type="match status" value="1"/>
</dbReference>
<dbReference type="CDD" id="cd00093">
    <property type="entry name" value="HTH_XRE"/>
    <property type="match status" value="1"/>
</dbReference>
<dbReference type="InterPro" id="IPR010982">
    <property type="entry name" value="Lambda_DNA-bd_dom_sf"/>
</dbReference>